<protein>
    <submittedName>
        <fullName evidence="2">Uncharacterized protein</fullName>
    </submittedName>
</protein>
<dbReference type="EMBL" id="AEUD01000020">
    <property type="protein sequence ID" value="EGD53603.1"/>
    <property type="molecule type" value="Genomic_DNA"/>
</dbReference>
<evidence type="ECO:0000313" key="2">
    <source>
        <dbReference type="EMBL" id="EGD53603.1"/>
    </source>
</evidence>
<name>F1YNY4_9ACTN</name>
<keyword evidence="3" id="KW-1185">Reference proteome</keyword>
<sequence length="33" mass="3126">MEIIMALLGSLLGGDSSDSTGSLSGLLGAGSSE</sequence>
<evidence type="ECO:0000313" key="3">
    <source>
        <dbReference type="Proteomes" id="UP000035065"/>
    </source>
</evidence>
<dbReference type="Proteomes" id="UP000035065">
    <property type="component" value="Unassembled WGS sequence"/>
</dbReference>
<reference evidence="2 3" key="1">
    <citation type="journal article" date="2011" name="J. Bacteriol.">
        <title>Draft Genome Sequence of Gordonia neofelifaecis NRRL B-59395, a Cholesterol-Degrading Actinomycete.</title>
        <authorList>
            <person name="Ge F."/>
            <person name="Li W."/>
            <person name="Chen G."/>
            <person name="Liu Y."/>
            <person name="Zhang G."/>
            <person name="Yong B."/>
            <person name="Wang Q."/>
            <person name="Wang N."/>
            <person name="Huang Z."/>
            <person name="Li W."/>
            <person name="Wang J."/>
            <person name="Wu C."/>
            <person name="Xie Q."/>
            <person name="Liu G."/>
        </authorList>
    </citation>
    <scope>NUCLEOTIDE SEQUENCE [LARGE SCALE GENOMIC DNA]</scope>
    <source>
        <strain evidence="2 3">NRRL B-59395</strain>
    </source>
</reference>
<dbReference type="AlphaFoldDB" id="F1YNY4"/>
<feature type="region of interest" description="Disordered" evidence="1">
    <location>
        <begin position="13"/>
        <end position="33"/>
    </location>
</feature>
<organism evidence="2 3">
    <name type="scientific">Gordonia neofelifaecis NRRL B-59395</name>
    <dbReference type="NCBI Taxonomy" id="644548"/>
    <lineage>
        <taxon>Bacteria</taxon>
        <taxon>Bacillati</taxon>
        <taxon>Actinomycetota</taxon>
        <taxon>Actinomycetes</taxon>
        <taxon>Mycobacteriales</taxon>
        <taxon>Gordoniaceae</taxon>
        <taxon>Gordonia</taxon>
    </lineage>
</organism>
<comment type="caution">
    <text evidence="2">The sequence shown here is derived from an EMBL/GenBank/DDBJ whole genome shotgun (WGS) entry which is preliminary data.</text>
</comment>
<gene>
    <name evidence="2" type="ORF">SCNU_18167</name>
</gene>
<proteinExistence type="predicted"/>
<accession>F1YNY4</accession>
<evidence type="ECO:0000256" key="1">
    <source>
        <dbReference type="SAM" id="MobiDB-lite"/>
    </source>
</evidence>